<keyword evidence="2" id="KW-1185">Reference proteome</keyword>
<sequence>MTEELLREQRYFEAAAVERERMRAALALAPAAAVNSGAAVRLRRETDKLIERLGEPDDPVAFARVDSDDGETFYIGHYGIRDETRNVLVVNWKAPAAAPFYKATHRDPHGLRRKRNFTCIGNRVVSFDDIVFAELSASVADLEAGDVPDDALLADLNRDRTGAMQEIVRTIQAAQYELIRTPLQQLLVIQGGPGTGKTAVALHRVSWLLYDNRESLAAADVLIIGPSSTFTRYTRTVLPALGDLGVEQRAIGQLHPPVKQGRSEPSHLTRLKGEARMAGLLRRALYARIASLPPTGRCTPRSVGVH</sequence>
<accession>A0ABV6MDJ3</accession>
<dbReference type="RefSeq" id="WP_377259584.1">
    <property type="nucleotide sequence ID" value="NZ_JBHLUH010000077.1"/>
</dbReference>
<dbReference type="SUPFAM" id="SSF52540">
    <property type="entry name" value="P-loop containing nucleoside triphosphate hydrolases"/>
    <property type="match status" value="1"/>
</dbReference>
<evidence type="ECO:0008006" key="3">
    <source>
        <dbReference type="Google" id="ProtNLM"/>
    </source>
</evidence>
<gene>
    <name evidence="1" type="ORF">ACFFIA_34845</name>
</gene>
<proteinExistence type="predicted"/>
<dbReference type="EMBL" id="JBHLUH010000077">
    <property type="protein sequence ID" value="MFC0532810.1"/>
    <property type="molecule type" value="Genomic_DNA"/>
</dbReference>
<dbReference type="Proteomes" id="UP001589867">
    <property type="component" value="Unassembled WGS sequence"/>
</dbReference>
<comment type="caution">
    <text evidence="1">The sequence shown here is derived from an EMBL/GenBank/DDBJ whole genome shotgun (WGS) entry which is preliminary data.</text>
</comment>
<dbReference type="Gene3D" id="3.40.50.300">
    <property type="entry name" value="P-loop containing nucleotide triphosphate hydrolases"/>
    <property type="match status" value="1"/>
</dbReference>
<dbReference type="InterPro" id="IPR027417">
    <property type="entry name" value="P-loop_NTPase"/>
</dbReference>
<reference evidence="1 2" key="1">
    <citation type="submission" date="2024-09" db="EMBL/GenBank/DDBJ databases">
        <authorList>
            <person name="Sun Q."/>
            <person name="Mori K."/>
        </authorList>
    </citation>
    <scope>NUCLEOTIDE SEQUENCE [LARGE SCALE GENOMIC DNA]</scope>
    <source>
        <strain evidence="1 2">TBRC 3947</strain>
    </source>
</reference>
<name>A0ABV6MDJ3_9ACTN</name>
<protein>
    <recommendedName>
        <fullName evidence="3">DNA helicase</fullName>
    </recommendedName>
</protein>
<evidence type="ECO:0000313" key="1">
    <source>
        <dbReference type="EMBL" id="MFC0532810.1"/>
    </source>
</evidence>
<evidence type="ECO:0000313" key="2">
    <source>
        <dbReference type="Proteomes" id="UP001589867"/>
    </source>
</evidence>
<organism evidence="1 2">
    <name type="scientific">Phytohabitans kaempferiae</name>
    <dbReference type="NCBI Taxonomy" id="1620943"/>
    <lineage>
        <taxon>Bacteria</taxon>
        <taxon>Bacillati</taxon>
        <taxon>Actinomycetota</taxon>
        <taxon>Actinomycetes</taxon>
        <taxon>Micromonosporales</taxon>
        <taxon>Micromonosporaceae</taxon>
    </lineage>
</organism>